<comment type="similarity">
    <text evidence="2">Belongs to the EssA family.</text>
</comment>
<sequence length="167" mass="19360">MMKQCIQLARLSFVFFLFLFAAPLMGSAADSYLNDNGKLDFKVDRLHEDNQERNEKGQQETELDKAAIQLFNEEVEKQINEKQKKQKKEMKELNDSLFLNTKKIDKMKDTQKSLFSKDYNVRASSSEMDQSQAKTEEPISPILIGLIIIGVIFIFIGFGIIIRKIWM</sequence>
<evidence type="ECO:0000256" key="8">
    <source>
        <dbReference type="SAM" id="Phobius"/>
    </source>
</evidence>
<proteinExistence type="inferred from homology"/>
<comment type="caution">
    <text evidence="10">The sequence shown here is derived from an EMBL/GenBank/DDBJ whole genome shotgun (WGS) entry which is preliminary data.</text>
</comment>
<dbReference type="Pfam" id="PF10661">
    <property type="entry name" value="EssA"/>
    <property type="match status" value="1"/>
</dbReference>
<feature type="signal peptide" evidence="9">
    <location>
        <begin position="1"/>
        <end position="21"/>
    </location>
</feature>
<feature type="transmembrane region" description="Helical" evidence="8">
    <location>
        <begin position="142"/>
        <end position="162"/>
    </location>
</feature>
<keyword evidence="7" id="KW-0175">Coiled coil</keyword>
<evidence type="ECO:0000313" key="10">
    <source>
        <dbReference type="EMBL" id="PEM71355.1"/>
    </source>
</evidence>
<dbReference type="RefSeq" id="WP_097848026.1">
    <property type="nucleotide sequence ID" value="NZ_CP191406.1"/>
</dbReference>
<dbReference type="GO" id="GO:0005886">
    <property type="term" value="C:plasma membrane"/>
    <property type="evidence" value="ECO:0007669"/>
    <property type="project" value="UniProtKB-SubCell"/>
</dbReference>
<keyword evidence="9" id="KW-0732">Signal</keyword>
<comment type="subcellular location">
    <subcellularLocation>
        <location evidence="1">Cell membrane</location>
        <topology evidence="1">Single-pass membrane protein</topology>
    </subcellularLocation>
</comment>
<dbReference type="Proteomes" id="UP000219775">
    <property type="component" value="Unassembled WGS sequence"/>
</dbReference>
<keyword evidence="4 8" id="KW-0812">Transmembrane</keyword>
<dbReference type="AlphaFoldDB" id="A0A2B5U7D7"/>
<feature type="coiled-coil region" evidence="7">
    <location>
        <begin position="68"/>
        <end position="96"/>
    </location>
</feature>
<evidence type="ECO:0000256" key="9">
    <source>
        <dbReference type="SAM" id="SignalP"/>
    </source>
</evidence>
<keyword evidence="5 8" id="KW-1133">Transmembrane helix</keyword>
<name>A0A2B5U7D7_9BACI</name>
<keyword evidence="3" id="KW-1003">Cell membrane</keyword>
<gene>
    <name evidence="10" type="primary">essA</name>
    <name evidence="10" type="ORF">CN613_05250</name>
</gene>
<dbReference type="EMBL" id="NUDP01000023">
    <property type="protein sequence ID" value="PEM71355.1"/>
    <property type="molecule type" value="Genomic_DNA"/>
</dbReference>
<evidence type="ECO:0000256" key="7">
    <source>
        <dbReference type="SAM" id="Coils"/>
    </source>
</evidence>
<accession>A0A2B5U7D7</accession>
<dbReference type="InterPro" id="IPR034026">
    <property type="entry name" value="EssA"/>
</dbReference>
<evidence type="ECO:0000313" key="11">
    <source>
        <dbReference type="Proteomes" id="UP000219775"/>
    </source>
</evidence>
<evidence type="ECO:0000256" key="4">
    <source>
        <dbReference type="ARBA" id="ARBA00022692"/>
    </source>
</evidence>
<evidence type="ECO:0000256" key="6">
    <source>
        <dbReference type="ARBA" id="ARBA00023136"/>
    </source>
</evidence>
<evidence type="ECO:0000256" key="2">
    <source>
        <dbReference type="ARBA" id="ARBA00008570"/>
    </source>
</evidence>
<dbReference type="InterPro" id="IPR018920">
    <property type="entry name" value="EssA/YueC"/>
</dbReference>
<evidence type="ECO:0000256" key="3">
    <source>
        <dbReference type="ARBA" id="ARBA00022475"/>
    </source>
</evidence>
<reference evidence="10 11" key="1">
    <citation type="submission" date="2017-09" db="EMBL/GenBank/DDBJ databases">
        <title>Large-scale bioinformatics analysis of Bacillus genomes uncovers conserved roles of natural products in bacterial physiology.</title>
        <authorList>
            <consortium name="Agbiome Team Llc"/>
            <person name="Bleich R.M."/>
            <person name="Grubbs K.J."/>
            <person name="Santa Maria K.C."/>
            <person name="Allen S.E."/>
            <person name="Farag S."/>
            <person name="Shank E.A."/>
            <person name="Bowers A."/>
        </authorList>
    </citation>
    <scope>NUCLEOTIDE SEQUENCE [LARGE SCALE GENOMIC DNA]</scope>
    <source>
        <strain evidence="10 11">AFS009893</strain>
    </source>
</reference>
<feature type="chain" id="PRO_5039071083" evidence="9">
    <location>
        <begin position="22"/>
        <end position="167"/>
    </location>
</feature>
<evidence type="ECO:0000256" key="1">
    <source>
        <dbReference type="ARBA" id="ARBA00004162"/>
    </source>
</evidence>
<keyword evidence="6 8" id="KW-0472">Membrane</keyword>
<organism evidence="10 11">
    <name type="scientific">Bacillus pseudomycoides</name>
    <dbReference type="NCBI Taxonomy" id="64104"/>
    <lineage>
        <taxon>Bacteria</taxon>
        <taxon>Bacillati</taxon>
        <taxon>Bacillota</taxon>
        <taxon>Bacilli</taxon>
        <taxon>Bacillales</taxon>
        <taxon>Bacillaceae</taxon>
        <taxon>Bacillus</taxon>
        <taxon>Bacillus cereus group</taxon>
    </lineage>
</organism>
<dbReference type="NCBIfam" id="TIGR03927">
    <property type="entry name" value="T7SS_EssA_Firm"/>
    <property type="match status" value="1"/>
</dbReference>
<evidence type="ECO:0000256" key="5">
    <source>
        <dbReference type="ARBA" id="ARBA00022989"/>
    </source>
</evidence>
<protein>
    <submittedName>
        <fullName evidence="10">Type VII secretion protein EssA</fullName>
    </submittedName>
</protein>